<dbReference type="FunFam" id="3.40.50.300:FF:001091">
    <property type="entry name" value="Probable disease resistance protein At1g61300"/>
    <property type="match status" value="1"/>
</dbReference>
<comment type="similarity">
    <text evidence="1">Belongs to the disease resistance NB-LRR family.</text>
</comment>
<sequence length="1049" mass="118965">MEMGNQSRSLLALWVNLLSMLLVIITLKERRADFLFTTQFMAPELQATFNEQMEAGRGICRSTYTRAIYTIRFKSNIKALNKALNGLVDVQNKVEKDLKTLEIKGKSLNVQLRRWLREVEEIGSEANSIQEGRASCALSLRCKMSKKLMGVLDKVKKLQKQGLDLLDIFSLEGRSVLVERILGPSITDQTIASEMLVKVLSCLMSDDVQKVGIWGIGGVGKTTLVRELNNKLWKEADTQPFGMVIWVTVSKEFDSGRVQKQIAERLDMEIRLGESEERLARRIYGKLEKVSSFLLILDDVWKSIDLDKLGIPQTDGHKDRKIVLTSRYLEVCQSIKTDIDFRVNYLCEEEAWEMFCKNAGEVTRLDRVRPIAKEVSRECGGLPLAIVTVGMAMRGKKKVNLWKHALEELKCSVPYVKSIEEKVYQPLKWSYNLLEPKMKSCFLFCALFPEDYSIEVSELVRYWIAEGFIDETQNYSYLMNQGITLVENLKDSCLLEEGSHGDTVKMHDVVRDFAIWVMSSSQDDSHSLVMSGIGLCEFPHEKFVPSIRRVSLMNNKLKRLSNQVVECVELSTLLLQGNFHLKELPEGFLISFPALRILNLSGTCIRSLPNSLNKLHELRSLILRDCYYLEEVPSLEGLAKIQILDLCATRIRETPRGLETLNSLRLLDLSRTHHLESIPAGIIGQLSSLEVLDMTLSHFHWGVQGQTQEGQATLEEIARLQRLSVLSIRVVCVPPLSPDYNSWIERLKKFQLFIGPTANSLPSRHDKRRVTISSLNVSEAFIGWLLENTTSLVMNHCWGLNEMLENLVIDSTSSFNLLRSLTVEGFGGSIRPAGGCVAQLDLLPNLEELHLRRVNLGTIRELVGHLGLRFETLKHLEISRCSQLKCLLSFGNFICFLPNLQEIHVSFCERLQELFDYFPGEVPTSASVVPALRVIKLRNLPRLRRLCSQEESWGCLEHVEVISCNLLRNLPISANDALGVKEVRGETHWWNNLTWDDNTTRETLQPRFIAADGNIPTGSLGMSCYQSSNTIEEAFPISSLPESQAEELL</sequence>
<dbReference type="GO" id="GO:0005524">
    <property type="term" value="F:ATP binding"/>
    <property type="evidence" value="ECO:0007669"/>
    <property type="project" value="UniProtKB-KW"/>
</dbReference>
<dbReference type="Proteomes" id="UP001295469">
    <property type="component" value="Chromosome A03"/>
</dbReference>
<dbReference type="Pfam" id="PF00931">
    <property type="entry name" value="NB-ARC"/>
    <property type="match status" value="1"/>
</dbReference>
<dbReference type="SUPFAM" id="SSF52540">
    <property type="entry name" value="P-loop containing nucleoside triphosphate hydrolases"/>
    <property type="match status" value="1"/>
</dbReference>
<keyword evidence="2" id="KW-0433">Leucine-rich repeat</keyword>
<dbReference type="Pfam" id="PF23559">
    <property type="entry name" value="WHD_DRP"/>
    <property type="match status" value="1"/>
</dbReference>
<dbReference type="SUPFAM" id="SSF52058">
    <property type="entry name" value="L domain-like"/>
    <property type="match status" value="1"/>
</dbReference>
<evidence type="ECO:0000256" key="4">
    <source>
        <dbReference type="ARBA" id="ARBA00022741"/>
    </source>
</evidence>
<dbReference type="Gene3D" id="3.80.10.10">
    <property type="entry name" value="Ribonuclease Inhibitor"/>
    <property type="match status" value="2"/>
</dbReference>
<dbReference type="InterPro" id="IPR002182">
    <property type="entry name" value="NB-ARC"/>
</dbReference>
<reference evidence="8" key="1">
    <citation type="submission" date="2021-01" db="EMBL/GenBank/DDBJ databases">
        <authorList>
            <consortium name="Genoscope - CEA"/>
            <person name="William W."/>
        </authorList>
    </citation>
    <scope>NUCLEOTIDE SEQUENCE</scope>
</reference>
<dbReference type="InterPro" id="IPR003591">
    <property type="entry name" value="Leu-rich_rpt_typical-subtyp"/>
</dbReference>
<keyword evidence="4" id="KW-0547">Nucleotide-binding</keyword>
<dbReference type="InterPro" id="IPR032675">
    <property type="entry name" value="LRR_dom_sf"/>
</dbReference>
<organism evidence="8">
    <name type="scientific">Brassica napus</name>
    <name type="common">Rape</name>
    <dbReference type="NCBI Taxonomy" id="3708"/>
    <lineage>
        <taxon>Eukaryota</taxon>
        <taxon>Viridiplantae</taxon>
        <taxon>Streptophyta</taxon>
        <taxon>Embryophyta</taxon>
        <taxon>Tracheophyta</taxon>
        <taxon>Spermatophyta</taxon>
        <taxon>Magnoliopsida</taxon>
        <taxon>eudicotyledons</taxon>
        <taxon>Gunneridae</taxon>
        <taxon>Pentapetalae</taxon>
        <taxon>rosids</taxon>
        <taxon>malvids</taxon>
        <taxon>Brassicales</taxon>
        <taxon>Brassicaceae</taxon>
        <taxon>Brassiceae</taxon>
        <taxon>Brassica</taxon>
    </lineage>
</organism>
<dbReference type="SMART" id="SM00369">
    <property type="entry name" value="LRR_TYP"/>
    <property type="match status" value="4"/>
</dbReference>
<proteinExistence type="inferred from homology"/>
<dbReference type="OrthoDB" id="1045536at2759"/>
<dbReference type="InterPro" id="IPR050905">
    <property type="entry name" value="Plant_NBS-LRR"/>
</dbReference>
<dbReference type="Gene3D" id="1.10.8.430">
    <property type="entry name" value="Helical domain of apoptotic protease-activating factors"/>
    <property type="match status" value="1"/>
</dbReference>
<evidence type="ECO:0000256" key="5">
    <source>
        <dbReference type="ARBA" id="ARBA00022821"/>
    </source>
</evidence>
<dbReference type="Pfam" id="PF23598">
    <property type="entry name" value="LRR_14"/>
    <property type="match status" value="1"/>
</dbReference>
<dbReference type="InterPro" id="IPR055414">
    <property type="entry name" value="LRR_R13L4/SHOC2-like"/>
</dbReference>
<dbReference type="PANTHER" id="PTHR33463">
    <property type="entry name" value="NB-ARC DOMAIN-CONTAINING PROTEIN-RELATED"/>
    <property type="match status" value="1"/>
</dbReference>
<dbReference type="GO" id="GO:0043531">
    <property type="term" value="F:ADP binding"/>
    <property type="evidence" value="ECO:0007669"/>
    <property type="project" value="InterPro"/>
</dbReference>
<dbReference type="FunFam" id="1.10.10.10:FF:000322">
    <property type="entry name" value="Probable disease resistance protein At1g63360"/>
    <property type="match status" value="1"/>
</dbReference>
<dbReference type="FunFam" id="1.10.8.430:FF:000003">
    <property type="entry name" value="Probable disease resistance protein At5g66910"/>
    <property type="match status" value="1"/>
</dbReference>
<protein>
    <submittedName>
        <fullName evidence="8">(rape) hypothetical protein</fullName>
    </submittedName>
</protein>
<gene>
    <name evidence="8" type="ORF">DARMORV10_A03P57150.1</name>
</gene>
<dbReference type="InterPro" id="IPR058922">
    <property type="entry name" value="WHD_DRP"/>
</dbReference>
<evidence type="ECO:0000256" key="6">
    <source>
        <dbReference type="ARBA" id="ARBA00022840"/>
    </source>
</evidence>
<dbReference type="PANTHER" id="PTHR33463:SF202">
    <property type="entry name" value="NB-ARC DOMAIN-CONTAINING PROTEIN"/>
    <property type="match status" value="1"/>
</dbReference>
<dbReference type="InterPro" id="IPR003593">
    <property type="entry name" value="AAA+_ATPase"/>
</dbReference>
<dbReference type="InterPro" id="IPR036388">
    <property type="entry name" value="WH-like_DNA-bd_sf"/>
</dbReference>
<dbReference type="KEGG" id="bna:106440949"/>
<evidence type="ECO:0000259" key="7">
    <source>
        <dbReference type="SMART" id="SM00382"/>
    </source>
</evidence>
<evidence type="ECO:0000256" key="2">
    <source>
        <dbReference type="ARBA" id="ARBA00022614"/>
    </source>
</evidence>
<name>A0A816W4S7_BRANA</name>
<dbReference type="SMART" id="SM00382">
    <property type="entry name" value="AAA"/>
    <property type="match status" value="1"/>
</dbReference>
<dbReference type="PRINTS" id="PR00364">
    <property type="entry name" value="DISEASERSIST"/>
</dbReference>
<dbReference type="Gene3D" id="3.40.50.300">
    <property type="entry name" value="P-loop containing nucleotide triphosphate hydrolases"/>
    <property type="match status" value="1"/>
</dbReference>
<evidence type="ECO:0000256" key="3">
    <source>
        <dbReference type="ARBA" id="ARBA00022737"/>
    </source>
</evidence>
<keyword evidence="6" id="KW-0067">ATP-binding</keyword>
<feature type="domain" description="AAA+ ATPase" evidence="7">
    <location>
        <begin position="207"/>
        <end position="348"/>
    </location>
</feature>
<keyword evidence="5" id="KW-0611">Plant defense</keyword>
<dbReference type="InterPro" id="IPR027417">
    <property type="entry name" value="P-loop_NTPase"/>
</dbReference>
<dbReference type="InterPro" id="IPR057135">
    <property type="entry name" value="At4g27190-like_LRR"/>
</dbReference>
<dbReference type="EMBL" id="HG994357">
    <property type="protein sequence ID" value="CAF2131601.1"/>
    <property type="molecule type" value="Genomic_DNA"/>
</dbReference>
<evidence type="ECO:0000313" key="8">
    <source>
        <dbReference type="EMBL" id="CAF2131601.1"/>
    </source>
</evidence>
<dbReference type="Pfam" id="PF23247">
    <property type="entry name" value="LRR_RPS2"/>
    <property type="match status" value="1"/>
</dbReference>
<dbReference type="Gene3D" id="1.10.10.10">
    <property type="entry name" value="Winged helix-like DNA-binding domain superfamily/Winged helix DNA-binding domain"/>
    <property type="match status" value="1"/>
</dbReference>
<accession>A0A816W4S7</accession>
<keyword evidence="3" id="KW-0677">Repeat</keyword>
<evidence type="ECO:0000256" key="1">
    <source>
        <dbReference type="ARBA" id="ARBA00008894"/>
    </source>
</evidence>
<dbReference type="AlphaFoldDB" id="A0A816W4S7"/>
<dbReference type="InterPro" id="IPR042197">
    <property type="entry name" value="Apaf_helical"/>
</dbReference>
<dbReference type="GO" id="GO:0006952">
    <property type="term" value="P:defense response"/>
    <property type="evidence" value="ECO:0007669"/>
    <property type="project" value="UniProtKB-KW"/>
</dbReference>